<dbReference type="HAMAP" id="MF_01148">
    <property type="entry name" value="Lnt"/>
    <property type="match status" value="1"/>
</dbReference>
<dbReference type="NCBIfam" id="TIGR00546">
    <property type="entry name" value="lnt"/>
    <property type="match status" value="1"/>
</dbReference>
<dbReference type="PANTHER" id="PTHR38686">
    <property type="entry name" value="APOLIPOPROTEIN N-ACYLTRANSFERASE"/>
    <property type="match status" value="1"/>
</dbReference>
<feature type="transmembrane region" description="Helical" evidence="9">
    <location>
        <begin position="45"/>
        <end position="63"/>
    </location>
</feature>
<feature type="domain" description="CN hydrolase" evidence="10">
    <location>
        <begin position="209"/>
        <end position="451"/>
    </location>
</feature>
<dbReference type="GO" id="GO:0016746">
    <property type="term" value="F:acyltransferase activity"/>
    <property type="evidence" value="ECO:0007669"/>
    <property type="project" value="UniProtKB-KW"/>
</dbReference>
<reference evidence="11 12" key="1">
    <citation type="submission" date="2024-10" db="EMBL/GenBank/DDBJ databases">
        <authorList>
            <person name="Yibar A."/>
            <person name="Saticioglu I.B."/>
            <person name="Duman M."/>
            <person name="Ajmi N."/>
            <person name="Gurler F."/>
            <person name="Ay H."/>
            <person name="Onuk E."/>
            <person name="Guler S."/>
            <person name="Romalde J.L."/>
        </authorList>
    </citation>
    <scope>NUCLEOTIDE SEQUENCE [LARGE SCALE GENOMIC DNA]</scope>
    <source>
        <strain evidence="11 12">1-TCBS-B</strain>
    </source>
</reference>
<keyword evidence="6 9" id="KW-1133">Transmembrane helix</keyword>
<keyword evidence="5 9" id="KW-0812">Transmembrane</keyword>
<evidence type="ECO:0000256" key="3">
    <source>
        <dbReference type="ARBA" id="ARBA00022475"/>
    </source>
</evidence>
<keyword evidence="12" id="KW-1185">Reference proteome</keyword>
<feature type="transmembrane region" description="Helical" evidence="9">
    <location>
        <begin position="108"/>
        <end position="126"/>
    </location>
</feature>
<dbReference type="PROSITE" id="PS50263">
    <property type="entry name" value="CN_HYDROLASE"/>
    <property type="match status" value="1"/>
</dbReference>
<name>A0ABW7IMC6_9VIBR</name>
<dbReference type="Pfam" id="PF20154">
    <property type="entry name" value="LNT_N"/>
    <property type="match status" value="1"/>
</dbReference>
<evidence type="ECO:0000259" key="10">
    <source>
        <dbReference type="PROSITE" id="PS50263"/>
    </source>
</evidence>
<dbReference type="SUPFAM" id="SSF56317">
    <property type="entry name" value="Carbon-nitrogen hydrolase"/>
    <property type="match status" value="1"/>
</dbReference>
<protein>
    <recommendedName>
        <fullName evidence="9">Apolipoprotein N-acyltransferase</fullName>
        <shortName evidence="9">ALP N-acyltransferase</shortName>
        <ecNumber evidence="9">2.3.1.269</ecNumber>
    </recommendedName>
</protein>
<comment type="function">
    <text evidence="9">Catalyzes the phospholipid dependent N-acylation of the N-terminal cysteine of apolipoprotein, the last step in lipoprotein maturation.</text>
</comment>
<evidence type="ECO:0000256" key="9">
    <source>
        <dbReference type="HAMAP-Rule" id="MF_01148"/>
    </source>
</evidence>
<evidence type="ECO:0000256" key="1">
    <source>
        <dbReference type="ARBA" id="ARBA00004651"/>
    </source>
</evidence>
<keyword evidence="8 9" id="KW-0012">Acyltransferase</keyword>
<accession>A0ABW7IMC6</accession>
<evidence type="ECO:0000256" key="6">
    <source>
        <dbReference type="ARBA" id="ARBA00022989"/>
    </source>
</evidence>
<comment type="subcellular location">
    <subcellularLocation>
        <location evidence="1 9">Cell membrane</location>
        <topology evidence="1 9">Multi-pass membrane protein</topology>
    </subcellularLocation>
</comment>
<evidence type="ECO:0000313" key="11">
    <source>
        <dbReference type="EMBL" id="MFH0262711.1"/>
    </source>
</evidence>
<dbReference type="InterPro" id="IPR045378">
    <property type="entry name" value="LNT_N"/>
</dbReference>
<sequence length="495" mass="55392">MTGLIIGSGLAFAYQSTHYALWFVLIAWCALMLANHHCASFWGRLRLWFTAGFGFYGTSLWWVRDYLHGEYGEAIWIQYVLWPVLILILAASFLLPPLLTHHLSVKRTFFVLPFFLTLLDMAREHTDFSFAWLNPGLLVLDVGFSGWLSAIGSFGGAFLVYGIASLSAFAIIRLLQFHITMLLILSMGSLALWVGNSLLTTPKIDSETISVRLIHGDFSDEEKRSKGRVITRVEQFTALSLGAGAPSLVIWPESTLSVAYQDVDKWIAPSFEALARAGTTALYGGLFRNGQHLHNVIFQSRDAKPVYYKQHPVPFGEARPPWFRQLFQSLPLSRGQDLVSGLHSSAFLSIGDSTVTLAICYDAFQSDVFSRSLRDISSGVLVLLGDVAWTHTLWVKRFLLRLAQVRAAEVGKPLLYSTNQGFTAFIDSQGRVVAHKTPKAHTAALDVDVPISLSQTRYTTWGSDWLGWLFLGVIMTTLLVPRQRFAQTRFIFKSE</sequence>
<dbReference type="PANTHER" id="PTHR38686:SF1">
    <property type="entry name" value="APOLIPOPROTEIN N-ACYLTRANSFERASE"/>
    <property type="match status" value="1"/>
</dbReference>
<dbReference type="EC" id="2.3.1.269" evidence="9"/>
<comment type="caution">
    <text evidence="11">The sequence shown here is derived from an EMBL/GenBank/DDBJ whole genome shotgun (WGS) entry which is preliminary data.</text>
</comment>
<dbReference type="Pfam" id="PF00795">
    <property type="entry name" value="CN_hydrolase"/>
    <property type="match status" value="1"/>
</dbReference>
<dbReference type="Gene3D" id="3.60.110.10">
    <property type="entry name" value="Carbon-nitrogen hydrolase"/>
    <property type="match status" value="1"/>
</dbReference>
<evidence type="ECO:0000256" key="7">
    <source>
        <dbReference type="ARBA" id="ARBA00023136"/>
    </source>
</evidence>
<feature type="transmembrane region" description="Helical" evidence="9">
    <location>
        <begin position="12"/>
        <end position="33"/>
    </location>
</feature>
<dbReference type="RefSeq" id="WP_394629837.1">
    <property type="nucleotide sequence ID" value="NZ_JBIHSF010000011.1"/>
</dbReference>
<feature type="transmembrane region" description="Helical" evidence="9">
    <location>
        <begin position="179"/>
        <end position="199"/>
    </location>
</feature>
<proteinExistence type="inferred from homology"/>
<evidence type="ECO:0000256" key="4">
    <source>
        <dbReference type="ARBA" id="ARBA00022679"/>
    </source>
</evidence>
<dbReference type="EMBL" id="JBIHSF010000011">
    <property type="protein sequence ID" value="MFH0262711.1"/>
    <property type="molecule type" value="Genomic_DNA"/>
</dbReference>
<evidence type="ECO:0000256" key="8">
    <source>
        <dbReference type="ARBA" id="ARBA00023315"/>
    </source>
</evidence>
<comment type="catalytic activity">
    <reaction evidence="9">
        <text>N-terminal S-1,2-diacyl-sn-glyceryl-L-cysteinyl-[lipoprotein] + a glycerophospholipid = N-acyl-S-1,2-diacyl-sn-glyceryl-L-cysteinyl-[lipoprotein] + a 2-acyl-sn-glycero-3-phospholipid + H(+)</text>
        <dbReference type="Rhea" id="RHEA:48228"/>
        <dbReference type="Rhea" id="RHEA-COMP:14681"/>
        <dbReference type="Rhea" id="RHEA-COMP:14684"/>
        <dbReference type="ChEBI" id="CHEBI:15378"/>
        <dbReference type="ChEBI" id="CHEBI:136912"/>
        <dbReference type="ChEBI" id="CHEBI:140656"/>
        <dbReference type="ChEBI" id="CHEBI:140657"/>
        <dbReference type="ChEBI" id="CHEBI:140660"/>
        <dbReference type="EC" id="2.3.1.269"/>
    </reaction>
</comment>
<keyword evidence="3 9" id="KW-1003">Cell membrane</keyword>
<evidence type="ECO:0000256" key="2">
    <source>
        <dbReference type="ARBA" id="ARBA00010065"/>
    </source>
</evidence>
<organism evidence="11 12">
    <name type="scientific">Vibrio barjaei</name>
    <dbReference type="NCBI Taxonomy" id="1676683"/>
    <lineage>
        <taxon>Bacteria</taxon>
        <taxon>Pseudomonadati</taxon>
        <taxon>Pseudomonadota</taxon>
        <taxon>Gammaproteobacteria</taxon>
        <taxon>Vibrionales</taxon>
        <taxon>Vibrionaceae</taxon>
        <taxon>Vibrio</taxon>
    </lineage>
</organism>
<comment type="pathway">
    <text evidence="9">Protein modification; lipoprotein biosynthesis (N-acyl transfer).</text>
</comment>
<dbReference type="InterPro" id="IPR004563">
    <property type="entry name" value="Apolipo_AcylTrfase"/>
</dbReference>
<evidence type="ECO:0000256" key="5">
    <source>
        <dbReference type="ARBA" id="ARBA00022692"/>
    </source>
</evidence>
<dbReference type="Proteomes" id="UP001607125">
    <property type="component" value="Unassembled WGS sequence"/>
</dbReference>
<gene>
    <name evidence="9 11" type="primary">lnt</name>
    <name evidence="11" type="ORF">ACGRH2_20190</name>
</gene>
<feature type="transmembrane region" description="Helical" evidence="9">
    <location>
        <begin position="146"/>
        <end position="172"/>
    </location>
</feature>
<evidence type="ECO:0000313" key="12">
    <source>
        <dbReference type="Proteomes" id="UP001607125"/>
    </source>
</evidence>
<keyword evidence="7 9" id="KW-0472">Membrane</keyword>
<keyword evidence="4 9" id="KW-0808">Transferase</keyword>
<dbReference type="InterPro" id="IPR003010">
    <property type="entry name" value="C-N_Hydrolase"/>
</dbReference>
<feature type="transmembrane region" description="Helical" evidence="9">
    <location>
        <begin position="75"/>
        <end position="96"/>
    </location>
</feature>
<dbReference type="InterPro" id="IPR036526">
    <property type="entry name" value="C-N_Hydrolase_sf"/>
</dbReference>
<comment type="similarity">
    <text evidence="2 9">Belongs to the CN hydrolase family. Apolipoprotein N-acyltransferase subfamily.</text>
</comment>